<evidence type="ECO:0000313" key="4">
    <source>
        <dbReference type="RefSeq" id="XP_065656541.1"/>
    </source>
</evidence>
<dbReference type="InterPro" id="IPR007527">
    <property type="entry name" value="Znf_SWIM"/>
</dbReference>
<keyword evidence="1" id="KW-0479">Metal-binding</keyword>
<reference evidence="4" key="1">
    <citation type="submission" date="2025-08" db="UniProtKB">
        <authorList>
            <consortium name="RefSeq"/>
        </authorList>
    </citation>
    <scope>IDENTIFICATION</scope>
</reference>
<dbReference type="RefSeq" id="XP_065656541.1">
    <property type="nucleotide sequence ID" value="XM_065800469.1"/>
</dbReference>
<keyword evidence="1" id="KW-0862">Zinc</keyword>
<gene>
    <name evidence="4" type="primary">LOC100202561</name>
</gene>
<organism evidence="3 4">
    <name type="scientific">Hydra vulgaris</name>
    <name type="common">Hydra</name>
    <name type="synonym">Hydra attenuata</name>
    <dbReference type="NCBI Taxonomy" id="6087"/>
    <lineage>
        <taxon>Eukaryota</taxon>
        <taxon>Metazoa</taxon>
        <taxon>Cnidaria</taxon>
        <taxon>Hydrozoa</taxon>
        <taxon>Hydroidolina</taxon>
        <taxon>Anthoathecata</taxon>
        <taxon>Aplanulata</taxon>
        <taxon>Hydridae</taxon>
        <taxon>Hydra</taxon>
    </lineage>
</organism>
<protein>
    <submittedName>
        <fullName evidence="4">Uncharacterized protein LOC100202561 isoform X2</fullName>
    </submittedName>
</protein>
<evidence type="ECO:0000256" key="1">
    <source>
        <dbReference type="PROSITE-ProRule" id="PRU00325"/>
    </source>
</evidence>
<name>A0ABM4C4P5_HYDVU</name>
<sequence>MSCMFCDKGLDLDTAIRLLENIDFYPIINQPPVKPKGGEVFIYLPDTVEEQENYKCDQYRWLNSGPKEIPRKNPLVKKQYFIGKLPHGKTQAFQKHCYVLVSDHRSPYPVLLHYIGDESVMVDYPHGNSKKSNLAYFAIAPSVRKDIASRSQTLLPTAIINAYKSSPSSYILNENGESDINPVLTPRNKSQVRNIRRKQKLSRVKDRIPREDLATLHSVFSELLGFCVNISTYPELLCIVGLTEINSEIEKLIKLNNNTVVCSFQESYKIGHYFLTPFSFIHCAFESSPSVPLYFLITEICDFTLYEKFLAVILESVPALEEAQAAVIISQDYMLSSAVNIVFPNWVQVYDWEHLFTAARAFLRKQNVDIKEISLRINQLKTLMNMESVDDYKSELLRLQEGWPVPFKEYYTQVLLESIEKKLGRWLLERFKLYCNHVGVLRADNSDLQLVVKNLQDLKEPSLDIILPSLYHLQTYVHVNIQKGFCNTGLYSLHSSFKFLSRGSDELILPSVVYEPSSIVKIFRVRGITMFSECPDTGDESSCLLQAQRILEMGHISHCTDLKAFLVKSTSGSLNGVQLFPRESCSCSINQRCAHIMAVMLALGMPLTYDKKGSIKVIKPENALHESDEGEKSDIVTITDTPDVSTNQDDVEDMPEIKSCVDVGYPTLGSCSYQENPDEQPTILEVTSEMLQNVLNASEGNEVLMVVTDENSDKPMIAYQMTQEALLAYTQHIHHERRDSMIENSDNHSCRL</sequence>
<dbReference type="PROSITE" id="PS50966">
    <property type="entry name" value="ZF_SWIM"/>
    <property type="match status" value="1"/>
</dbReference>
<keyword evidence="1" id="KW-0863">Zinc-finger</keyword>
<feature type="domain" description="SWIM-type" evidence="2">
    <location>
        <begin position="565"/>
        <end position="604"/>
    </location>
</feature>
<evidence type="ECO:0000259" key="2">
    <source>
        <dbReference type="PROSITE" id="PS50966"/>
    </source>
</evidence>
<dbReference type="Proteomes" id="UP001652625">
    <property type="component" value="Chromosome 06"/>
</dbReference>
<accession>A0ABM4C4P5</accession>
<keyword evidence="3" id="KW-1185">Reference proteome</keyword>
<dbReference type="GeneID" id="100202561"/>
<proteinExistence type="predicted"/>
<evidence type="ECO:0000313" key="3">
    <source>
        <dbReference type="Proteomes" id="UP001652625"/>
    </source>
</evidence>